<accession>A0A067N8Y4</accession>
<feature type="compositionally biased region" description="Low complexity" evidence="1">
    <location>
        <begin position="467"/>
        <end position="486"/>
    </location>
</feature>
<dbReference type="EMBL" id="KL198017">
    <property type="protein sequence ID" value="KDQ20592.1"/>
    <property type="molecule type" value="Genomic_DNA"/>
</dbReference>
<dbReference type="Proteomes" id="UP000027195">
    <property type="component" value="Unassembled WGS sequence"/>
</dbReference>
<keyword evidence="3" id="KW-1185">Reference proteome</keyword>
<dbReference type="OrthoDB" id="2563191at2759"/>
<feature type="compositionally biased region" description="Acidic residues" evidence="1">
    <location>
        <begin position="642"/>
        <end position="664"/>
    </location>
</feature>
<gene>
    <name evidence="2" type="ORF">BOTBODRAFT_40719</name>
</gene>
<proteinExistence type="predicted"/>
<protein>
    <submittedName>
        <fullName evidence="2">Uncharacterized protein</fullName>
    </submittedName>
</protein>
<dbReference type="HOGENOM" id="CLU_016262_0_0_1"/>
<feature type="region of interest" description="Disordered" evidence="1">
    <location>
        <begin position="366"/>
        <end position="529"/>
    </location>
</feature>
<feature type="compositionally biased region" description="Acidic residues" evidence="1">
    <location>
        <begin position="441"/>
        <end position="456"/>
    </location>
</feature>
<feature type="region of interest" description="Disordered" evidence="1">
    <location>
        <begin position="306"/>
        <end position="335"/>
    </location>
</feature>
<dbReference type="STRING" id="930990.A0A067N8Y4"/>
<feature type="compositionally biased region" description="Polar residues" evidence="1">
    <location>
        <begin position="318"/>
        <end position="332"/>
    </location>
</feature>
<evidence type="ECO:0000256" key="1">
    <source>
        <dbReference type="SAM" id="MobiDB-lite"/>
    </source>
</evidence>
<organism evidence="2 3">
    <name type="scientific">Botryobasidium botryosum (strain FD-172 SS1)</name>
    <dbReference type="NCBI Taxonomy" id="930990"/>
    <lineage>
        <taxon>Eukaryota</taxon>
        <taxon>Fungi</taxon>
        <taxon>Dikarya</taxon>
        <taxon>Basidiomycota</taxon>
        <taxon>Agaricomycotina</taxon>
        <taxon>Agaricomycetes</taxon>
        <taxon>Cantharellales</taxon>
        <taxon>Botryobasidiaceae</taxon>
        <taxon>Botryobasidium</taxon>
    </lineage>
</organism>
<dbReference type="AlphaFoldDB" id="A0A067N8Y4"/>
<evidence type="ECO:0000313" key="3">
    <source>
        <dbReference type="Proteomes" id="UP000027195"/>
    </source>
</evidence>
<dbReference type="InParanoid" id="A0A067N8Y4"/>
<reference evidence="3" key="1">
    <citation type="journal article" date="2014" name="Proc. Natl. Acad. Sci. U.S.A.">
        <title>Extensive sampling of basidiomycete genomes demonstrates inadequacy of the white-rot/brown-rot paradigm for wood decay fungi.</title>
        <authorList>
            <person name="Riley R."/>
            <person name="Salamov A.A."/>
            <person name="Brown D.W."/>
            <person name="Nagy L.G."/>
            <person name="Floudas D."/>
            <person name="Held B.W."/>
            <person name="Levasseur A."/>
            <person name="Lombard V."/>
            <person name="Morin E."/>
            <person name="Otillar R."/>
            <person name="Lindquist E.A."/>
            <person name="Sun H."/>
            <person name="LaButti K.M."/>
            <person name="Schmutz J."/>
            <person name="Jabbour D."/>
            <person name="Luo H."/>
            <person name="Baker S.E."/>
            <person name="Pisabarro A.G."/>
            <person name="Walton J.D."/>
            <person name="Blanchette R.A."/>
            <person name="Henrissat B."/>
            <person name="Martin F."/>
            <person name="Cullen D."/>
            <person name="Hibbett D.S."/>
            <person name="Grigoriev I.V."/>
        </authorList>
    </citation>
    <scope>NUCLEOTIDE SEQUENCE [LARGE SCALE GENOMIC DNA]</scope>
    <source>
        <strain evidence="3">FD-172 SS1</strain>
    </source>
</reference>
<feature type="region of interest" description="Disordered" evidence="1">
    <location>
        <begin position="555"/>
        <end position="671"/>
    </location>
</feature>
<evidence type="ECO:0000313" key="2">
    <source>
        <dbReference type="EMBL" id="KDQ20592.1"/>
    </source>
</evidence>
<feature type="region of interest" description="Disordered" evidence="1">
    <location>
        <begin position="243"/>
        <end position="278"/>
    </location>
</feature>
<name>A0A067N8Y4_BOTB1</name>
<feature type="compositionally biased region" description="Basic and acidic residues" evidence="1">
    <location>
        <begin position="388"/>
        <end position="404"/>
    </location>
</feature>
<feature type="compositionally biased region" description="Polar residues" evidence="1">
    <location>
        <begin position="411"/>
        <end position="427"/>
    </location>
</feature>
<sequence>MEYACPCLNVRLASSPADVPPHHRALEPGYQPLFVGEHGITIVHNHLTLRTRTNRPVGYYTALSCLVCRTLIYRVASTNPGEVLSEGPVVQSDNWVHEEVLRSKDGFVECNVAACITSSDIVRAIESPQFTPRFHLRLPEPLGVVTSYSSPEVSDVAPPINPVFPTLPPMFLSPPFTPSHPVFLYLAKRANESSDALRIKAQAELEDWTRRKMEEIQAAESVVRNEVDLLWTLWKEAWQEQANVSRATTEKKAPKVEPSSTSGAGTPLAAAARTSPKPIVIDEAPQKSTSNGQAPPTSLLSVSLAQSSFHHPQESRDSNTPSPAQEPLSSPTVVEESAVLGPYRRAFDDSFAVAVSLRMASEEMQRARQISQEASAARHSSKSASRHASRDAERVNRGESRDGDVGGSGNGTTSTHAAAESAQTNGAKGSKKVKFDAGLENTDEEEVQDEEEEVDSEPALFEMEGDVTTTTETSTDTVPTTTTPPVANRKDDKAWKVLDSIQTGRRAQHRTRKGSDYSDDEEEDDTKTSAFAVSLPVALGPMSRNIKRNVVKEAYLRPKTSLADRPGILVPPLPGGVAEGGRGRQPPRTAGAPAGSPLTSESSPSQTRDRDNQSRSRSRGRVSVERSASVSFALDPWLSLAESEEEEQAGYVLEEEDEEDEAEGGDGKGRGLMHAYEILQRQRMSKVPDEGMWRSMA</sequence>